<dbReference type="OrthoDB" id="1415778at2"/>
<name>B8KTD5_9GAMM</name>
<evidence type="ECO:0000256" key="1">
    <source>
        <dbReference type="SAM" id="Phobius"/>
    </source>
</evidence>
<accession>B8KTD5</accession>
<dbReference type="AlphaFoldDB" id="B8KTD5"/>
<gene>
    <name evidence="2" type="ORF">NOR51B_830</name>
</gene>
<organism evidence="2 3">
    <name type="scientific">Luminiphilus syltensis NOR5-1B</name>
    <dbReference type="NCBI Taxonomy" id="565045"/>
    <lineage>
        <taxon>Bacteria</taxon>
        <taxon>Pseudomonadati</taxon>
        <taxon>Pseudomonadota</taxon>
        <taxon>Gammaproteobacteria</taxon>
        <taxon>Cellvibrionales</taxon>
        <taxon>Halieaceae</taxon>
        <taxon>Luminiphilus</taxon>
    </lineage>
</organism>
<keyword evidence="1" id="KW-0472">Membrane</keyword>
<protein>
    <submittedName>
        <fullName evidence="2">Uncharacterized protein</fullName>
    </submittedName>
</protein>
<reference evidence="3" key="1">
    <citation type="journal article" date="2013" name="BMC Microbiol.">
        <title>Taxonomy and evolution of bacteriochlorophyll a-containing members of the OM60/NOR5 clade of marine gammaproteobacteria: description of Luminiphilus syltensis gen. nov., sp. nov., reclassification of Haliea rubra as Pseudohaliea rubra gen. nov., comb. nov., and emendation of Chromatocurvus halotolerans.</title>
        <authorList>
            <person name="Spring S."/>
            <person name="Riedel T."/>
            <person name="Sproer C."/>
            <person name="Yan S."/>
            <person name="Harder J."/>
            <person name="Fuchs B.M."/>
        </authorList>
    </citation>
    <scope>NUCLEOTIDE SEQUENCE [LARGE SCALE GENOMIC DNA]</scope>
    <source>
        <strain evidence="3">NOR51-B</strain>
    </source>
</reference>
<evidence type="ECO:0000313" key="2">
    <source>
        <dbReference type="EMBL" id="EED34890.1"/>
    </source>
</evidence>
<keyword evidence="1" id="KW-0812">Transmembrane</keyword>
<dbReference type="HOGENOM" id="CLU_459906_0_0_6"/>
<feature type="transmembrane region" description="Helical" evidence="1">
    <location>
        <begin position="238"/>
        <end position="257"/>
    </location>
</feature>
<sequence>MSKKDNEFRKFQRLLRDKSRSATLKIRESGLPQKASLAASTTTKAATETYQNLGLADVVKPAFDSASEAFKYARTKAVEADENFNVSRTAKSVKHSVAQGIAEPAKKYLDDRGISEAAINVGRKTGDAYGTARYHFKPYFEPEDARELLENTRKELTYITACILQVSYREAAGWLSEFSSLLSAKIAGLAGTMTLFGLVSTFGTASTGTAIASLSGAAATSATLASIGSVVGGGMAAGALVMSGVGILIGIGAYKLLASTARDFDSLPDEDKQLVSTAGLLLTAIQEQLNSDPIELTSEDSALFLEQSLMPFHDYLVQHADVICSRLDTKNAIAYRQHVLKDFKPTVIDGFRHYSKSAPISAEALIAGIFYALFTNTALDDTREEALVLDALRRSTNSLHDASENDLANYLSSLTPEQLRGVANSVKGIYHEMRWIEEYNAIHTDTYAVLHESTVHRGADVQIRSSDSHEVIEEYQLKATGSGGYVREHLERYPDIEVLATSEVAAAVSEVDSSGFSNSGLSETTGNVFDAVADNTITDRVTESAELAGLVSAGREAISMLNGDSSLSDAGKRSISTVVQAAAATGITAYLFG</sequence>
<proteinExistence type="predicted"/>
<dbReference type="RefSeq" id="WP_009019637.1">
    <property type="nucleotide sequence ID" value="NZ_DS999411.1"/>
</dbReference>
<dbReference type="EMBL" id="DS999411">
    <property type="protein sequence ID" value="EED34890.1"/>
    <property type="molecule type" value="Genomic_DNA"/>
</dbReference>
<keyword evidence="1" id="KW-1133">Transmembrane helix</keyword>
<keyword evidence="3" id="KW-1185">Reference proteome</keyword>
<dbReference type="eggNOG" id="ENOG50307D3">
    <property type="taxonomic scope" value="Bacteria"/>
</dbReference>
<evidence type="ECO:0000313" key="3">
    <source>
        <dbReference type="Proteomes" id="UP000004699"/>
    </source>
</evidence>
<dbReference type="Proteomes" id="UP000004699">
    <property type="component" value="Unassembled WGS sequence"/>
</dbReference>